<comment type="subcellular location">
    <subcellularLocation>
        <location evidence="1 6">Secreted</location>
        <location evidence="1 6">Cell wall</location>
    </subcellularLocation>
</comment>
<comment type="similarity">
    <text evidence="2 6">Belongs to the fungal hydrophobin family.</text>
</comment>
<evidence type="ECO:0000256" key="4">
    <source>
        <dbReference type="ARBA" id="ARBA00022525"/>
    </source>
</evidence>
<dbReference type="Proteomes" id="UP000008370">
    <property type="component" value="Unassembled WGS sequence"/>
</dbReference>
<dbReference type="InterPro" id="IPR001338">
    <property type="entry name" value="Class_I_Hydrophobin"/>
</dbReference>
<evidence type="ECO:0000256" key="2">
    <source>
        <dbReference type="ARBA" id="ARBA00010446"/>
    </source>
</evidence>
<dbReference type="STRING" id="650164.K5UVT3"/>
<dbReference type="AlphaFoldDB" id="K5UVT3"/>
<evidence type="ECO:0000256" key="6">
    <source>
        <dbReference type="RuleBase" id="RU365009"/>
    </source>
</evidence>
<keyword evidence="8" id="KW-1185">Reference proteome</keyword>
<evidence type="ECO:0000256" key="3">
    <source>
        <dbReference type="ARBA" id="ARBA00022512"/>
    </source>
</evidence>
<dbReference type="GO" id="GO:0005199">
    <property type="term" value="F:structural constituent of cell wall"/>
    <property type="evidence" value="ECO:0007669"/>
    <property type="project" value="InterPro"/>
</dbReference>
<gene>
    <name evidence="7" type="ORF">PHACADRAFT_98288</name>
</gene>
<proteinExistence type="inferred from homology"/>
<feature type="signal peptide" evidence="6">
    <location>
        <begin position="1"/>
        <end position="20"/>
    </location>
</feature>
<dbReference type="EMBL" id="JH930473">
    <property type="protein sequence ID" value="EKM54146.1"/>
    <property type="molecule type" value="Genomic_DNA"/>
</dbReference>
<evidence type="ECO:0000256" key="1">
    <source>
        <dbReference type="ARBA" id="ARBA00004191"/>
    </source>
</evidence>
<evidence type="ECO:0000313" key="7">
    <source>
        <dbReference type="EMBL" id="EKM54146.1"/>
    </source>
</evidence>
<organism evidence="7 8">
    <name type="scientific">Phanerochaete carnosa (strain HHB-10118-sp)</name>
    <name type="common">White-rot fungus</name>
    <name type="synonym">Peniophora carnosa</name>
    <dbReference type="NCBI Taxonomy" id="650164"/>
    <lineage>
        <taxon>Eukaryota</taxon>
        <taxon>Fungi</taxon>
        <taxon>Dikarya</taxon>
        <taxon>Basidiomycota</taxon>
        <taxon>Agaricomycotina</taxon>
        <taxon>Agaricomycetes</taxon>
        <taxon>Polyporales</taxon>
        <taxon>Phanerochaetaceae</taxon>
        <taxon>Phanerochaete</taxon>
    </lineage>
</organism>
<evidence type="ECO:0000313" key="8">
    <source>
        <dbReference type="Proteomes" id="UP000008370"/>
    </source>
</evidence>
<keyword evidence="4 6" id="KW-0964">Secreted</keyword>
<dbReference type="HOGENOM" id="CLU_105134_1_2_1"/>
<dbReference type="GeneID" id="18921006"/>
<evidence type="ECO:0000256" key="5">
    <source>
        <dbReference type="ARBA" id="ARBA00023157"/>
    </source>
</evidence>
<dbReference type="KEGG" id="pco:PHACADRAFT_98288"/>
<dbReference type="CDD" id="cd23507">
    <property type="entry name" value="hydrophobin_I"/>
    <property type="match status" value="1"/>
</dbReference>
<keyword evidence="6" id="KW-0732">Signal</keyword>
<accession>K5UVT3</accession>
<feature type="chain" id="PRO_5013984326" description="Hydrophobin" evidence="6">
    <location>
        <begin position="21"/>
        <end position="138"/>
    </location>
</feature>
<dbReference type="RefSeq" id="XP_007396847.1">
    <property type="nucleotide sequence ID" value="XM_007396785.1"/>
</dbReference>
<dbReference type="GO" id="GO:0009277">
    <property type="term" value="C:fungal-type cell wall"/>
    <property type="evidence" value="ECO:0007669"/>
    <property type="project" value="InterPro"/>
</dbReference>
<keyword evidence="5 6" id="KW-1015">Disulfide bond</keyword>
<protein>
    <recommendedName>
        <fullName evidence="6">Hydrophobin</fullName>
    </recommendedName>
</protein>
<dbReference type="SMART" id="SM00075">
    <property type="entry name" value="HYDRO"/>
    <property type="match status" value="1"/>
</dbReference>
<dbReference type="Pfam" id="PF01185">
    <property type="entry name" value="Hydrophobin"/>
    <property type="match status" value="1"/>
</dbReference>
<reference evidence="7 8" key="1">
    <citation type="journal article" date="2012" name="BMC Genomics">
        <title>Comparative genomics of the white-rot fungi, Phanerochaete carnosa and P. chrysosporium, to elucidate the genetic basis of the distinct wood types they colonize.</title>
        <authorList>
            <person name="Suzuki H."/>
            <person name="MacDonald J."/>
            <person name="Syed K."/>
            <person name="Salamov A."/>
            <person name="Hori C."/>
            <person name="Aerts A."/>
            <person name="Henrissat B."/>
            <person name="Wiebenga A."/>
            <person name="vanKuyk P.A."/>
            <person name="Barry K."/>
            <person name="Lindquist E."/>
            <person name="LaButti K."/>
            <person name="Lapidus A."/>
            <person name="Lucas S."/>
            <person name="Coutinho P."/>
            <person name="Gong Y."/>
            <person name="Samejima M."/>
            <person name="Mahadevan R."/>
            <person name="Abou-Zaid M."/>
            <person name="de Vries R.P."/>
            <person name="Igarashi K."/>
            <person name="Yadav J.S."/>
            <person name="Grigoriev I.V."/>
            <person name="Master E.R."/>
        </authorList>
    </citation>
    <scope>NUCLEOTIDE SEQUENCE [LARGE SCALE GENOMIC DNA]</scope>
    <source>
        <strain evidence="7 8">HHB-10118-sp</strain>
    </source>
</reference>
<name>K5UVT3_PHACS</name>
<dbReference type="InParanoid" id="K5UVT3"/>
<dbReference type="OrthoDB" id="4225815at2759"/>
<sequence>MFSRLTVVTSLALLSILAVATPNPENAKRWATTTTPQAPTTTVTVTETATASSVPASDCSTGSVQCCNTVTSASDPTAAGILGLLGVVVQGVDVLVGLTCDPITVVGAGGGSCSAQAVCCQDNSYGSLISIGCIPVTL</sequence>
<keyword evidence="3 6" id="KW-0134">Cell wall</keyword>